<evidence type="ECO:0000256" key="1">
    <source>
        <dbReference type="ARBA" id="ARBA00004479"/>
    </source>
</evidence>
<evidence type="ECO:0000259" key="10">
    <source>
        <dbReference type="SMART" id="SM00423"/>
    </source>
</evidence>
<sequence length="501" mass="56161">MKFWDELRQFSAERQNQKGLQERSPGCSRGPLVAVASLNCFYRLIKGRALYGGAPMRLDGGPEVPRGHRERRSSPNRAGGDHMGGGGLAIDTLPDNMTRVVEDSQKYYSWQSFGPADSRTEELWTDLSAIQQSQVRVHGILSNTHRQAARVALSFDFPFYGHSLRQITIATGGFIFTGEITHRMLTATQYIAPLMANFDPSFSKNSTVRYMDNGDVFVVQWDKVRIQGREADGPFTFQTALHSNGTIVFGYRDVPLRVEQINSTEHPVKVGLSDAFMALPTTSQSSDTKRRTIYEYHRAEIDTTKITNNSAFLFIPLPTCLQHTSCNLCLNSRLTTDCGWCNTLQRCSDGIDRHRQEWLDYGCPEEAKDETCEDYTPGMSETTVVPVTPTTLEAESTPVSHPERPVTEDLQTGTPGQEEAPEHTAIIAGVVAALVLLVFLTLLAVYYINTHPTVAPPFYLMQRRTNNYWPSMKFRNQGCHSSYAEVELGHEKEGFIEAEHC</sequence>
<feature type="domain" description="PSI" evidence="10">
    <location>
        <begin position="319"/>
        <end position="364"/>
    </location>
</feature>
<proteinExistence type="inferred from homology"/>
<gene>
    <name evidence="11" type="ORF">ACEWY4_026299</name>
</gene>
<dbReference type="GO" id="GO:0016020">
    <property type="term" value="C:membrane"/>
    <property type="evidence" value="ECO:0007669"/>
    <property type="project" value="UniProtKB-SubCell"/>
</dbReference>
<dbReference type="InterPro" id="IPR016201">
    <property type="entry name" value="PSI"/>
</dbReference>
<feature type="transmembrane region" description="Helical" evidence="9">
    <location>
        <begin position="425"/>
        <end position="448"/>
    </location>
</feature>
<reference evidence="11 12" key="1">
    <citation type="submission" date="2024-09" db="EMBL/GenBank/DDBJ databases">
        <title>A chromosome-level genome assembly of Gray's grenadier anchovy, Coilia grayii.</title>
        <authorList>
            <person name="Fu Z."/>
        </authorList>
    </citation>
    <scope>NUCLEOTIDE SEQUENCE [LARGE SCALE GENOMIC DNA]</scope>
    <source>
        <strain evidence="11">G4</strain>
        <tissue evidence="11">Muscle</tissue>
    </source>
</reference>
<organism evidence="11 12">
    <name type="scientific">Coilia grayii</name>
    <name type="common">Gray's grenadier anchovy</name>
    <dbReference type="NCBI Taxonomy" id="363190"/>
    <lineage>
        <taxon>Eukaryota</taxon>
        <taxon>Metazoa</taxon>
        <taxon>Chordata</taxon>
        <taxon>Craniata</taxon>
        <taxon>Vertebrata</taxon>
        <taxon>Euteleostomi</taxon>
        <taxon>Actinopterygii</taxon>
        <taxon>Neopterygii</taxon>
        <taxon>Teleostei</taxon>
        <taxon>Clupei</taxon>
        <taxon>Clupeiformes</taxon>
        <taxon>Clupeoidei</taxon>
        <taxon>Engraulidae</taxon>
        <taxon>Coilinae</taxon>
        <taxon>Coilia</taxon>
    </lineage>
</organism>
<evidence type="ECO:0000256" key="8">
    <source>
        <dbReference type="SAM" id="MobiDB-lite"/>
    </source>
</evidence>
<dbReference type="InterPro" id="IPR002165">
    <property type="entry name" value="Plexin_repeat"/>
</dbReference>
<dbReference type="SUPFAM" id="SSF103575">
    <property type="entry name" value="Plexin repeat"/>
    <property type="match status" value="1"/>
</dbReference>
<comment type="subcellular location">
    <subcellularLocation>
        <location evidence="1">Membrane</location>
        <topology evidence="1">Single-pass type I membrane protein</topology>
    </subcellularLocation>
</comment>
<keyword evidence="7" id="KW-0325">Glycoprotein</keyword>
<keyword evidence="3 9" id="KW-0812">Transmembrane</keyword>
<evidence type="ECO:0000256" key="3">
    <source>
        <dbReference type="ARBA" id="ARBA00022692"/>
    </source>
</evidence>
<comment type="caution">
    <text evidence="11">The sequence shown here is derived from an EMBL/GenBank/DDBJ whole genome shotgun (WGS) entry which is preliminary data.</text>
</comment>
<dbReference type="AlphaFoldDB" id="A0ABD1IUG4"/>
<evidence type="ECO:0000313" key="12">
    <source>
        <dbReference type="Proteomes" id="UP001591681"/>
    </source>
</evidence>
<protein>
    <recommendedName>
        <fullName evidence="10">PSI domain-containing protein</fullName>
    </recommendedName>
</protein>
<evidence type="ECO:0000256" key="2">
    <source>
        <dbReference type="ARBA" id="ARBA00010297"/>
    </source>
</evidence>
<keyword evidence="12" id="KW-1185">Reference proteome</keyword>
<keyword evidence="6 9" id="KW-0472">Membrane</keyword>
<dbReference type="Pfam" id="PF01437">
    <property type="entry name" value="PSI"/>
    <property type="match status" value="1"/>
</dbReference>
<evidence type="ECO:0000256" key="4">
    <source>
        <dbReference type="ARBA" id="ARBA00022729"/>
    </source>
</evidence>
<accession>A0ABD1IUG4</accession>
<evidence type="ECO:0000256" key="5">
    <source>
        <dbReference type="ARBA" id="ARBA00022989"/>
    </source>
</evidence>
<dbReference type="PANTHER" id="PTHR13055">
    <property type="entry name" value="TUMOR ENDOTHELIAL MARKER 7 RELATED"/>
    <property type="match status" value="1"/>
</dbReference>
<dbReference type="EMBL" id="JBHFQA010000023">
    <property type="protein sequence ID" value="KAL2078614.1"/>
    <property type="molecule type" value="Genomic_DNA"/>
</dbReference>
<evidence type="ECO:0000256" key="7">
    <source>
        <dbReference type="ARBA" id="ARBA00023180"/>
    </source>
</evidence>
<feature type="region of interest" description="Disordered" evidence="8">
    <location>
        <begin position="57"/>
        <end position="87"/>
    </location>
</feature>
<comment type="similarity">
    <text evidence="2">Belongs to the plexin family.</text>
</comment>
<dbReference type="SMART" id="SM00423">
    <property type="entry name" value="PSI"/>
    <property type="match status" value="1"/>
</dbReference>
<evidence type="ECO:0000313" key="11">
    <source>
        <dbReference type="EMBL" id="KAL2078614.1"/>
    </source>
</evidence>
<feature type="region of interest" description="Disordered" evidence="8">
    <location>
        <begin position="393"/>
        <end position="419"/>
    </location>
</feature>
<evidence type="ECO:0000256" key="9">
    <source>
        <dbReference type="SAM" id="Phobius"/>
    </source>
</evidence>
<keyword evidence="4" id="KW-0732">Signal</keyword>
<dbReference type="InterPro" id="IPR031152">
    <property type="entry name" value="PLXDC"/>
</dbReference>
<keyword evidence="5 9" id="KW-1133">Transmembrane helix</keyword>
<dbReference type="Proteomes" id="UP001591681">
    <property type="component" value="Unassembled WGS sequence"/>
</dbReference>
<name>A0ABD1IUG4_9TELE</name>
<dbReference type="PANTHER" id="PTHR13055:SF10">
    <property type="entry name" value="PLEXIN DOMAIN-CONTAINING PROTEIN 1"/>
    <property type="match status" value="1"/>
</dbReference>
<evidence type="ECO:0000256" key="6">
    <source>
        <dbReference type="ARBA" id="ARBA00023136"/>
    </source>
</evidence>